<reference evidence="1 2" key="1">
    <citation type="submission" date="2018-02" db="EMBL/GenBank/DDBJ databases">
        <title>The genomes of Aspergillus section Nigri reveals drivers in fungal speciation.</title>
        <authorList>
            <consortium name="DOE Joint Genome Institute"/>
            <person name="Vesth T.C."/>
            <person name="Nybo J."/>
            <person name="Theobald S."/>
            <person name="Brandl J."/>
            <person name="Frisvad J.C."/>
            <person name="Nielsen K.F."/>
            <person name="Lyhne E.K."/>
            <person name="Kogle M.E."/>
            <person name="Kuo A."/>
            <person name="Riley R."/>
            <person name="Clum A."/>
            <person name="Nolan M."/>
            <person name="Lipzen A."/>
            <person name="Salamov A."/>
            <person name="Henrissat B."/>
            <person name="Wiebenga A."/>
            <person name="De vries R.P."/>
            <person name="Grigoriev I.V."/>
            <person name="Mortensen U.H."/>
            <person name="Andersen M.R."/>
            <person name="Baker S.E."/>
        </authorList>
    </citation>
    <scope>NUCLEOTIDE SEQUENCE [LARGE SCALE GENOMIC DNA]</scope>
    <source>
        <strain evidence="1 2">CBS 121057</strain>
    </source>
</reference>
<organism evidence="1 2">
    <name type="scientific">Aspergillus sclerotiicarbonarius (strain CBS 121057 / IBT 28362)</name>
    <dbReference type="NCBI Taxonomy" id="1448318"/>
    <lineage>
        <taxon>Eukaryota</taxon>
        <taxon>Fungi</taxon>
        <taxon>Dikarya</taxon>
        <taxon>Ascomycota</taxon>
        <taxon>Pezizomycotina</taxon>
        <taxon>Eurotiomycetes</taxon>
        <taxon>Eurotiomycetidae</taxon>
        <taxon>Eurotiales</taxon>
        <taxon>Aspergillaceae</taxon>
        <taxon>Aspergillus</taxon>
        <taxon>Aspergillus subgen. Circumdati</taxon>
    </lineage>
</organism>
<dbReference type="EMBL" id="KZ826317">
    <property type="protein sequence ID" value="PYI11600.1"/>
    <property type="molecule type" value="Genomic_DNA"/>
</dbReference>
<sequence>MIRFFHKLSSFLSSIFFSLTFETPILVLPMELVLTASTACAAGWVRKRCDHSSFFLIRICSKSCYCLATVINTPTIERQLFRIINNSQVS</sequence>
<evidence type="ECO:0000313" key="1">
    <source>
        <dbReference type="EMBL" id="PYI11600.1"/>
    </source>
</evidence>
<proteinExistence type="predicted"/>
<keyword evidence="2" id="KW-1185">Reference proteome</keyword>
<accession>A0A319EPL3</accession>
<dbReference type="AlphaFoldDB" id="A0A319EPL3"/>
<evidence type="ECO:0000313" key="2">
    <source>
        <dbReference type="Proteomes" id="UP000248423"/>
    </source>
</evidence>
<name>A0A319EPL3_ASPSB</name>
<dbReference type="VEuPathDB" id="FungiDB:BO78DRAFT_97765"/>
<gene>
    <name evidence="1" type="ORF">BO78DRAFT_97765</name>
</gene>
<dbReference type="Proteomes" id="UP000248423">
    <property type="component" value="Unassembled WGS sequence"/>
</dbReference>
<protein>
    <submittedName>
        <fullName evidence="1">Uncharacterized protein</fullName>
    </submittedName>
</protein>